<dbReference type="AlphaFoldDB" id="A0AA39Y521"/>
<evidence type="ECO:0000256" key="1">
    <source>
        <dbReference type="SAM" id="SignalP"/>
    </source>
</evidence>
<feature type="signal peptide" evidence="1">
    <location>
        <begin position="1"/>
        <end position="30"/>
    </location>
</feature>
<keyword evidence="3" id="KW-1185">Reference proteome</keyword>
<evidence type="ECO:0000313" key="3">
    <source>
        <dbReference type="Proteomes" id="UP001174936"/>
    </source>
</evidence>
<reference evidence="2" key="1">
    <citation type="submission" date="2023-06" db="EMBL/GenBank/DDBJ databases">
        <title>Genome-scale phylogeny and comparative genomics of the fungal order Sordariales.</title>
        <authorList>
            <consortium name="Lawrence Berkeley National Laboratory"/>
            <person name="Hensen N."/>
            <person name="Bonometti L."/>
            <person name="Westerberg I."/>
            <person name="Brannstrom I.O."/>
            <person name="Guillou S."/>
            <person name="Cros-Aarteil S."/>
            <person name="Calhoun S."/>
            <person name="Haridas S."/>
            <person name="Kuo A."/>
            <person name="Mondo S."/>
            <person name="Pangilinan J."/>
            <person name="Riley R."/>
            <person name="Labutti K."/>
            <person name="Andreopoulos B."/>
            <person name="Lipzen A."/>
            <person name="Chen C."/>
            <person name="Yanf M."/>
            <person name="Daum C."/>
            <person name="Ng V."/>
            <person name="Clum A."/>
            <person name="Steindorff A."/>
            <person name="Ohm R."/>
            <person name="Martin F."/>
            <person name="Silar P."/>
            <person name="Natvig D."/>
            <person name="Lalanne C."/>
            <person name="Gautier V."/>
            <person name="Ament-Velasquez S.L."/>
            <person name="Kruys A."/>
            <person name="Hutchinson M.I."/>
            <person name="Powell A.J."/>
            <person name="Barry K."/>
            <person name="Miller A.N."/>
            <person name="Grigoriev I.V."/>
            <person name="Debuchy R."/>
            <person name="Gladieux P."/>
            <person name="Thoren M.H."/>
            <person name="Johannesson H."/>
        </authorList>
    </citation>
    <scope>NUCLEOTIDE SEQUENCE</scope>
    <source>
        <strain evidence="2">SMH2532-1</strain>
    </source>
</reference>
<keyword evidence="1" id="KW-0732">Signal</keyword>
<organism evidence="2 3">
    <name type="scientific">Cercophora newfieldiana</name>
    <dbReference type="NCBI Taxonomy" id="92897"/>
    <lineage>
        <taxon>Eukaryota</taxon>
        <taxon>Fungi</taxon>
        <taxon>Dikarya</taxon>
        <taxon>Ascomycota</taxon>
        <taxon>Pezizomycotina</taxon>
        <taxon>Sordariomycetes</taxon>
        <taxon>Sordariomycetidae</taxon>
        <taxon>Sordariales</taxon>
        <taxon>Lasiosphaeriaceae</taxon>
        <taxon>Cercophora</taxon>
    </lineage>
</organism>
<protein>
    <recommendedName>
        <fullName evidence="4">Secreted protein</fullName>
    </recommendedName>
</protein>
<comment type="caution">
    <text evidence="2">The sequence shown here is derived from an EMBL/GenBank/DDBJ whole genome shotgun (WGS) entry which is preliminary data.</text>
</comment>
<dbReference type="Proteomes" id="UP001174936">
    <property type="component" value="Unassembled WGS sequence"/>
</dbReference>
<accession>A0AA39Y521</accession>
<name>A0AA39Y521_9PEZI</name>
<evidence type="ECO:0008006" key="4">
    <source>
        <dbReference type="Google" id="ProtNLM"/>
    </source>
</evidence>
<evidence type="ECO:0000313" key="2">
    <source>
        <dbReference type="EMBL" id="KAK0645864.1"/>
    </source>
</evidence>
<proteinExistence type="predicted"/>
<sequence length="131" mass="14081">MLRGGVEGRGDSSLVCSAALLCFCCPARLAVPPPNTPTAVVRCCPMPGCGPSGTSTPGDDESAGQVHTVVQLARPAYPLPHNYLQHKEQWRRPPLLDVFDVILPPPVSPYLDSSFWLSRPQSFSCSPKPNL</sequence>
<dbReference type="EMBL" id="JAULSV010000004">
    <property type="protein sequence ID" value="KAK0645864.1"/>
    <property type="molecule type" value="Genomic_DNA"/>
</dbReference>
<gene>
    <name evidence="2" type="ORF">B0T16DRAFT_148183</name>
</gene>
<feature type="chain" id="PRO_5041423530" description="Secreted protein" evidence="1">
    <location>
        <begin position="31"/>
        <end position="131"/>
    </location>
</feature>